<evidence type="ECO:0000256" key="4">
    <source>
        <dbReference type="SAM" id="SignalP"/>
    </source>
</evidence>
<feature type="repeat" description="TPR" evidence="3">
    <location>
        <begin position="24"/>
        <end position="57"/>
    </location>
</feature>
<dbReference type="EMBL" id="BAABJI010000004">
    <property type="protein sequence ID" value="GAA4926470.1"/>
    <property type="molecule type" value="Genomic_DNA"/>
</dbReference>
<gene>
    <name evidence="5" type="ORF">GCM10023313_33670</name>
</gene>
<dbReference type="SUPFAM" id="SSF48452">
    <property type="entry name" value="TPR-like"/>
    <property type="match status" value="1"/>
</dbReference>
<keyword evidence="2 3" id="KW-0802">TPR repeat</keyword>
<dbReference type="InterPro" id="IPR051685">
    <property type="entry name" value="Ycf3/AcsC/BcsC/TPR_MFPF"/>
</dbReference>
<evidence type="ECO:0000256" key="1">
    <source>
        <dbReference type="ARBA" id="ARBA00022737"/>
    </source>
</evidence>
<protein>
    <recommendedName>
        <fullName evidence="7">Tetratricopeptide repeat protein</fullName>
    </recommendedName>
</protein>
<accession>A0ABP9G2T0</accession>
<dbReference type="Gene3D" id="1.25.40.10">
    <property type="entry name" value="Tetratricopeptide repeat domain"/>
    <property type="match status" value="2"/>
</dbReference>
<sequence length="320" mass="34259">MKHALKYLLLVVFSVWLNCNAQDARTLVQEGTELAAKREHAGAIEKYKAALKLEPDNSTANYQMAFSLNATGKGVDAIPYLQTVVAAGPSASVTASAYSLMGSIYDKNRQPKQAVESYLQAIKAAPDDYTLHYNIALAYFRARQYAEAEKSALTVLAADPKHTASLRLYALVTFHQNKRAPALLALCRFLALEPNGVSSAEAYGNLQSILKGGSLKLVPGEKAPVVDALNKKLNQAITLAVGGVKKGGATAPLLAKQLSAVFKALGLVLEKQAEPFLSSLATGYYQLAQADRMAEFADHISQSVDKAAAARAKASGRQEF</sequence>
<keyword evidence="1" id="KW-0677">Repeat</keyword>
<keyword evidence="6" id="KW-1185">Reference proteome</keyword>
<dbReference type="SMART" id="SM00028">
    <property type="entry name" value="TPR"/>
    <property type="match status" value="4"/>
</dbReference>
<feature type="signal peptide" evidence="4">
    <location>
        <begin position="1"/>
        <end position="21"/>
    </location>
</feature>
<dbReference type="InterPro" id="IPR011990">
    <property type="entry name" value="TPR-like_helical_dom_sf"/>
</dbReference>
<evidence type="ECO:0000256" key="2">
    <source>
        <dbReference type="ARBA" id="ARBA00022803"/>
    </source>
</evidence>
<evidence type="ECO:0008006" key="7">
    <source>
        <dbReference type="Google" id="ProtNLM"/>
    </source>
</evidence>
<dbReference type="PANTHER" id="PTHR44943:SF4">
    <property type="entry name" value="TPR REPEAT-CONTAINING PROTEIN MJ0798"/>
    <property type="match status" value="1"/>
</dbReference>
<evidence type="ECO:0000313" key="5">
    <source>
        <dbReference type="EMBL" id="GAA4926470.1"/>
    </source>
</evidence>
<dbReference type="Pfam" id="PF13432">
    <property type="entry name" value="TPR_16"/>
    <property type="match status" value="1"/>
</dbReference>
<reference evidence="6" key="1">
    <citation type="journal article" date="2019" name="Int. J. Syst. Evol. Microbiol.">
        <title>The Global Catalogue of Microorganisms (GCM) 10K type strain sequencing project: providing services to taxonomists for standard genome sequencing and annotation.</title>
        <authorList>
            <consortium name="The Broad Institute Genomics Platform"/>
            <consortium name="The Broad Institute Genome Sequencing Center for Infectious Disease"/>
            <person name="Wu L."/>
            <person name="Ma J."/>
        </authorList>
    </citation>
    <scope>NUCLEOTIDE SEQUENCE [LARGE SCALE GENOMIC DNA]</scope>
    <source>
        <strain evidence="6">JCM 18283</strain>
    </source>
</reference>
<organism evidence="5 6">
    <name type="scientific">Mucilaginibacter defluvii</name>
    <dbReference type="NCBI Taxonomy" id="1196019"/>
    <lineage>
        <taxon>Bacteria</taxon>
        <taxon>Pseudomonadati</taxon>
        <taxon>Bacteroidota</taxon>
        <taxon>Sphingobacteriia</taxon>
        <taxon>Sphingobacteriales</taxon>
        <taxon>Sphingobacteriaceae</taxon>
        <taxon>Mucilaginibacter</taxon>
    </lineage>
</organism>
<dbReference type="PROSITE" id="PS50005">
    <property type="entry name" value="TPR"/>
    <property type="match status" value="2"/>
</dbReference>
<evidence type="ECO:0000313" key="6">
    <source>
        <dbReference type="Proteomes" id="UP001501436"/>
    </source>
</evidence>
<dbReference type="PANTHER" id="PTHR44943">
    <property type="entry name" value="CELLULOSE SYNTHASE OPERON PROTEIN C"/>
    <property type="match status" value="1"/>
</dbReference>
<dbReference type="Proteomes" id="UP001501436">
    <property type="component" value="Unassembled WGS sequence"/>
</dbReference>
<name>A0ABP9G2T0_9SPHI</name>
<dbReference type="RefSeq" id="WP_345333059.1">
    <property type="nucleotide sequence ID" value="NZ_BAABJI010000004.1"/>
</dbReference>
<keyword evidence="4" id="KW-0732">Signal</keyword>
<dbReference type="InterPro" id="IPR019734">
    <property type="entry name" value="TPR_rpt"/>
</dbReference>
<proteinExistence type="predicted"/>
<dbReference type="Pfam" id="PF14559">
    <property type="entry name" value="TPR_19"/>
    <property type="match status" value="1"/>
</dbReference>
<feature type="repeat" description="TPR" evidence="3">
    <location>
        <begin position="95"/>
        <end position="128"/>
    </location>
</feature>
<evidence type="ECO:0000256" key="3">
    <source>
        <dbReference type="PROSITE-ProRule" id="PRU00339"/>
    </source>
</evidence>
<comment type="caution">
    <text evidence="5">The sequence shown here is derived from an EMBL/GenBank/DDBJ whole genome shotgun (WGS) entry which is preliminary data.</text>
</comment>
<feature type="chain" id="PRO_5046061625" description="Tetratricopeptide repeat protein" evidence="4">
    <location>
        <begin position="22"/>
        <end position="320"/>
    </location>
</feature>